<dbReference type="GO" id="GO:0016020">
    <property type="term" value="C:membrane"/>
    <property type="evidence" value="ECO:0007669"/>
    <property type="project" value="UniProtKB-SubCell"/>
</dbReference>
<evidence type="ECO:0000259" key="14">
    <source>
        <dbReference type="PROSITE" id="PS50939"/>
    </source>
</evidence>
<feature type="transmembrane region" description="Helical" evidence="12">
    <location>
        <begin position="408"/>
        <end position="429"/>
    </location>
</feature>
<evidence type="ECO:0000256" key="12">
    <source>
        <dbReference type="SAM" id="Phobius"/>
    </source>
</evidence>
<dbReference type="InterPro" id="IPR011043">
    <property type="entry name" value="Gal_Oxase/kelch_b-propeller"/>
</dbReference>
<evidence type="ECO:0000256" key="7">
    <source>
        <dbReference type="ARBA" id="ARBA00022982"/>
    </source>
</evidence>
<comment type="cofactor">
    <cofactor evidence="1">
        <name>heme b</name>
        <dbReference type="ChEBI" id="CHEBI:60344"/>
    </cofactor>
</comment>
<dbReference type="EMBL" id="JAODUP010000231">
    <property type="protein sequence ID" value="KAK2155789.1"/>
    <property type="molecule type" value="Genomic_DNA"/>
</dbReference>
<keyword evidence="10 12" id="KW-0472">Membrane</keyword>
<evidence type="ECO:0000256" key="2">
    <source>
        <dbReference type="ARBA" id="ARBA00004141"/>
    </source>
</evidence>
<dbReference type="SMART" id="SM00665">
    <property type="entry name" value="B561"/>
    <property type="match status" value="1"/>
</dbReference>
<dbReference type="InterPro" id="IPR015915">
    <property type="entry name" value="Kelch-typ_b-propeller"/>
</dbReference>
<feature type="transmembrane region" description="Helical" evidence="12">
    <location>
        <begin position="477"/>
        <end position="501"/>
    </location>
</feature>
<feature type="chain" id="PRO_5042133547" description="ascorbate ferrireductase (transmembrane)" evidence="13">
    <location>
        <begin position="24"/>
        <end position="569"/>
    </location>
</feature>
<evidence type="ECO:0000313" key="16">
    <source>
        <dbReference type="Proteomes" id="UP001208570"/>
    </source>
</evidence>
<evidence type="ECO:0000256" key="13">
    <source>
        <dbReference type="SAM" id="SignalP"/>
    </source>
</evidence>
<dbReference type="AlphaFoldDB" id="A0AAD9JMH0"/>
<dbReference type="PANTHER" id="PTHR15422">
    <property type="entry name" value="OS05G0565100 PROTEIN"/>
    <property type="match status" value="1"/>
</dbReference>
<evidence type="ECO:0000256" key="10">
    <source>
        <dbReference type="ARBA" id="ARBA00023136"/>
    </source>
</evidence>
<keyword evidence="6" id="KW-0479">Metal-binding</keyword>
<reference evidence="15" key="1">
    <citation type="journal article" date="2023" name="Mol. Biol. Evol.">
        <title>Third-Generation Sequencing Reveals the Adaptive Role of the Epigenome in Three Deep-Sea Polychaetes.</title>
        <authorList>
            <person name="Perez M."/>
            <person name="Aroh O."/>
            <person name="Sun Y."/>
            <person name="Lan Y."/>
            <person name="Juniper S.K."/>
            <person name="Young C.R."/>
            <person name="Angers B."/>
            <person name="Qian P.Y."/>
        </authorList>
    </citation>
    <scope>NUCLEOTIDE SEQUENCE</scope>
    <source>
        <strain evidence="15">P08H-3</strain>
    </source>
</reference>
<dbReference type="InterPro" id="IPR006593">
    <property type="entry name" value="Cyt_b561/ferric_Rdtase_TM"/>
</dbReference>
<evidence type="ECO:0000256" key="4">
    <source>
        <dbReference type="ARBA" id="ARBA00022617"/>
    </source>
</evidence>
<keyword evidence="5 12" id="KW-0812">Transmembrane</keyword>
<feature type="domain" description="Cytochrome b561" evidence="14">
    <location>
        <begin position="326"/>
        <end position="531"/>
    </location>
</feature>
<comment type="subcellular location">
    <subcellularLocation>
        <location evidence="2">Membrane</location>
        <topology evidence="2">Multi-pass membrane protein</topology>
    </subcellularLocation>
</comment>
<evidence type="ECO:0000256" key="9">
    <source>
        <dbReference type="ARBA" id="ARBA00023004"/>
    </source>
</evidence>
<dbReference type="InterPro" id="IPR045150">
    <property type="entry name" value="CYB561D1/2"/>
</dbReference>
<organism evidence="15 16">
    <name type="scientific">Paralvinella palmiformis</name>
    <dbReference type="NCBI Taxonomy" id="53620"/>
    <lineage>
        <taxon>Eukaryota</taxon>
        <taxon>Metazoa</taxon>
        <taxon>Spiralia</taxon>
        <taxon>Lophotrochozoa</taxon>
        <taxon>Annelida</taxon>
        <taxon>Polychaeta</taxon>
        <taxon>Sedentaria</taxon>
        <taxon>Canalipalpata</taxon>
        <taxon>Terebellida</taxon>
        <taxon>Terebelliformia</taxon>
        <taxon>Alvinellidae</taxon>
        <taxon>Paralvinella</taxon>
    </lineage>
</organism>
<dbReference type="GO" id="GO:0140571">
    <property type="term" value="F:transmembrane ascorbate ferrireductase activity"/>
    <property type="evidence" value="ECO:0007669"/>
    <property type="project" value="UniProtKB-EC"/>
</dbReference>
<dbReference type="GO" id="GO:0140575">
    <property type="term" value="F:transmembrane monodehydroascorbate reductase activity"/>
    <property type="evidence" value="ECO:0007669"/>
    <property type="project" value="InterPro"/>
</dbReference>
<evidence type="ECO:0000256" key="5">
    <source>
        <dbReference type="ARBA" id="ARBA00022692"/>
    </source>
</evidence>
<proteinExistence type="predicted"/>
<feature type="signal peptide" evidence="13">
    <location>
        <begin position="1"/>
        <end position="23"/>
    </location>
</feature>
<keyword evidence="16" id="KW-1185">Reference proteome</keyword>
<dbReference type="SUPFAM" id="SSF50965">
    <property type="entry name" value="Galactose oxidase, central domain"/>
    <property type="match status" value="1"/>
</dbReference>
<name>A0AAD9JMH0_9ANNE</name>
<feature type="transmembrane region" description="Helical" evidence="12">
    <location>
        <begin position="507"/>
        <end position="525"/>
    </location>
</feature>
<keyword evidence="8 12" id="KW-1133">Transmembrane helix</keyword>
<feature type="transmembrane region" description="Helical" evidence="12">
    <location>
        <begin position="435"/>
        <end position="457"/>
    </location>
</feature>
<dbReference type="GO" id="GO:0046872">
    <property type="term" value="F:metal ion binding"/>
    <property type="evidence" value="ECO:0007669"/>
    <property type="project" value="UniProtKB-KW"/>
</dbReference>
<keyword evidence="7" id="KW-0249">Electron transport</keyword>
<evidence type="ECO:0000256" key="1">
    <source>
        <dbReference type="ARBA" id="ARBA00001970"/>
    </source>
</evidence>
<dbReference type="EC" id="7.2.1.3" evidence="11"/>
<keyword evidence="4" id="KW-0349">Heme</keyword>
<evidence type="ECO:0000256" key="6">
    <source>
        <dbReference type="ARBA" id="ARBA00022723"/>
    </source>
</evidence>
<evidence type="ECO:0000313" key="15">
    <source>
        <dbReference type="EMBL" id="KAK2155789.1"/>
    </source>
</evidence>
<evidence type="ECO:0000256" key="8">
    <source>
        <dbReference type="ARBA" id="ARBA00022989"/>
    </source>
</evidence>
<dbReference type="GO" id="GO:0020037">
    <property type="term" value="F:heme binding"/>
    <property type="evidence" value="ECO:0007669"/>
    <property type="project" value="TreeGrafter"/>
</dbReference>
<feature type="transmembrane region" description="Helical" evidence="12">
    <location>
        <begin position="365"/>
        <end position="387"/>
    </location>
</feature>
<evidence type="ECO:0000256" key="11">
    <source>
        <dbReference type="ARBA" id="ARBA00024225"/>
    </source>
</evidence>
<sequence>MTHLTSTCTLGPILLLIICNANANLTWHLVDSGTGATPVPIPRRDAALGYDGTLKKLVVFGGRTIRDGATVVLGDTLIYDLSKGVWQTIITDRSPQSRFSMVYGSSGYYFYIAMGQGHNQVFYGDIWRFDMRERRWFKFPVQAKPDYYSDEHWSTLPHVSPESRSGAGGGIFTNSTQFLVSLGSSNRQYGDTYSYDISGMGWYLVSPDKGPYQPMSPHARSQHAATMISPSEILIFGGCLSGGHTGGPCPTGDSWIFDARTMTWKKQSSCASPRTMATLAMLPIVNDQRRVILYGGQERGPGMQVLTGDLPARKSSVSMVTGNIGVYMFGGYDIEREQTTNDLYLLLGDSSSADQTPIISGCSPMFFDLITLHGILMTLAWGVFLPWGAFIARYLKHNGLLRYNLHRLFQIFGLLVGVAGFICGVLSVLNDHFKFVHGIVGLTTTIIGLLQPLNACLRPSVNKTDERKRTGYFAQKLLHAFLGRCGIGLGLANVSLGLFMAQSNKTIWIVWFSYLGFILICYFFAEISQSRSKMADKIDNEQYIVKDIVPASELPRQWFDRFNKCEESL</sequence>
<accession>A0AAD9JMH0</accession>
<dbReference type="Proteomes" id="UP001208570">
    <property type="component" value="Unassembled WGS sequence"/>
</dbReference>
<keyword evidence="9" id="KW-0408">Iron</keyword>
<keyword evidence="13" id="KW-0732">Signal</keyword>
<comment type="caution">
    <text evidence="15">The sequence shown here is derived from an EMBL/GenBank/DDBJ whole genome shotgun (WGS) entry which is preliminary data.</text>
</comment>
<evidence type="ECO:0000256" key="3">
    <source>
        <dbReference type="ARBA" id="ARBA00022448"/>
    </source>
</evidence>
<dbReference type="PROSITE" id="PS50939">
    <property type="entry name" value="CYTOCHROME_B561"/>
    <property type="match status" value="1"/>
</dbReference>
<protein>
    <recommendedName>
        <fullName evidence="11">ascorbate ferrireductase (transmembrane)</fullName>
        <ecNumber evidence="11">7.2.1.3</ecNumber>
    </recommendedName>
</protein>
<dbReference type="Gene3D" id="1.20.120.1770">
    <property type="match status" value="1"/>
</dbReference>
<dbReference type="CDD" id="cd08760">
    <property type="entry name" value="Cyt_b561_FRRS1_like"/>
    <property type="match status" value="1"/>
</dbReference>
<dbReference type="Gene3D" id="2.120.10.80">
    <property type="entry name" value="Kelch-type beta propeller"/>
    <property type="match status" value="2"/>
</dbReference>
<gene>
    <name evidence="15" type="ORF">LSH36_231g02018</name>
</gene>
<keyword evidence="3" id="KW-0813">Transport</keyword>
<dbReference type="PANTHER" id="PTHR15422:SF24">
    <property type="entry name" value="DOMON RELATED DOMAIN-CONTAINING PROTEIN"/>
    <property type="match status" value="1"/>
</dbReference>